<dbReference type="GO" id="GO:0005525">
    <property type="term" value="F:GTP binding"/>
    <property type="evidence" value="ECO:0007669"/>
    <property type="project" value="UniProtKB-KW"/>
</dbReference>
<keyword evidence="13 18" id="KW-0418">Kinase</keyword>
<dbReference type="EMBL" id="DXBJ01000020">
    <property type="protein sequence ID" value="HIZ57489.1"/>
    <property type="molecule type" value="Genomic_DNA"/>
</dbReference>
<keyword evidence="18" id="KW-0548">Nucleotidyltransferase</keyword>
<comment type="similarity">
    <text evidence="7">Belongs to the CobU/CobP family.</text>
</comment>
<comment type="catalytic activity">
    <reaction evidence="2">
        <text>adenosylcob(III)inamide phosphate + GTP + H(+) = adenosylcob(III)inamide-GDP + diphosphate</text>
        <dbReference type="Rhea" id="RHEA:22712"/>
        <dbReference type="ChEBI" id="CHEBI:15378"/>
        <dbReference type="ChEBI" id="CHEBI:33019"/>
        <dbReference type="ChEBI" id="CHEBI:37565"/>
        <dbReference type="ChEBI" id="CHEBI:58502"/>
        <dbReference type="ChEBI" id="CHEBI:60487"/>
        <dbReference type="EC" id="2.7.7.62"/>
    </reaction>
</comment>
<comment type="catalytic activity">
    <reaction evidence="1">
        <text>adenosylcob(III)inamide + ATP = adenosylcob(III)inamide phosphate + ADP + H(+)</text>
        <dbReference type="Rhea" id="RHEA:15769"/>
        <dbReference type="ChEBI" id="CHEBI:2480"/>
        <dbReference type="ChEBI" id="CHEBI:15378"/>
        <dbReference type="ChEBI" id="CHEBI:30616"/>
        <dbReference type="ChEBI" id="CHEBI:58502"/>
        <dbReference type="ChEBI" id="CHEBI:456216"/>
        <dbReference type="EC" id="2.7.1.156"/>
    </reaction>
</comment>
<evidence type="ECO:0000256" key="5">
    <source>
        <dbReference type="ARBA" id="ARBA00004692"/>
    </source>
</evidence>
<evidence type="ECO:0000256" key="4">
    <source>
        <dbReference type="ARBA" id="ARBA00003889"/>
    </source>
</evidence>
<dbReference type="GO" id="GO:0008820">
    <property type="term" value="F:cobinamide phosphate guanylyltransferase activity"/>
    <property type="evidence" value="ECO:0007669"/>
    <property type="project" value="UniProtKB-EC"/>
</dbReference>
<dbReference type="Pfam" id="PF02283">
    <property type="entry name" value="CobU"/>
    <property type="match status" value="1"/>
</dbReference>
<dbReference type="GO" id="GO:0043752">
    <property type="term" value="F:adenosylcobinamide kinase activity"/>
    <property type="evidence" value="ECO:0007669"/>
    <property type="project" value="UniProtKB-EC"/>
</dbReference>
<evidence type="ECO:0000256" key="10">
    <source>
        <dbReference type="ARBA" id="ARBA00022573"/>
    </source>
</evidence>
<keyword evidence="10" id="KW-0169">Cobalamin biosynthesis</keyword>
<dbReference type="SUPFAM" id="SSF52540">
    <property type="entry name" value="P-loop containing nucleoside triphosphate hydrolases"/>
    <property type="match status" value="1"/>
</dbReference>
<comment type="catalytic activity">
    <reaction evidence="3">
        <text>adenosylcob(III)inamide + GTP = adenosylcob(III)inamide phosphate + GDP + H(+)</text>
        <dbReference type="Rhea" id="RHEA:15765"/>
        <dbReference type="ChEBI" id="CHEBI:2480"/>
        <dbReference type="ChEBI" id="CHEBI:15378"/>
        <dbReference type="ChEBI" id="CHEBI:37565"/>
        <dbReference type="ChEBI" id="CHEBI:58189"/>
        <dbReference type="ChEBI" id="CHEBI:58502"/>
        <dbReference type="EC" id="2.7.1.156"/>
    </reaction>
</comment>
<protein>
    <recommendedName>
        <fullName evidence="16">Adenosylcobinamide kinase</fullName>
        <ecNumber evidence="8">2.7.1.156</ecNumber>
        <ecNumber evidence="9">2.7.7.62</ecNumber>
    </recommendedName>
    <alternativeName>
        <fullName evidence="17">Adenosylcobinamide-phosphate guanylyltransferase</fullName>
    </alternativeName>
</protein>
<evidence type="ECO:0000256" key="9">
    <source>
        <dbReference type="ARBA" id="ARBA00012523"/>
    </source>
</evidence>
<dbReference type="GO" id="GO:0005524">
    <property type="term" value="F:ATP binding"/>
    <property type="evidence" value="ECO:0007669"/>
    <property type="project" value="UniProtKB-KW"/>
</dbReference>
<evidence type="ECO:0000256" key="3">
    <source>
        <dbReference type="ARBA" id="ARBA00001522"/>
    </source>
</evidence>
<keyword evidence="12" id="KW-0547">Nucleotide-binding</keyword>
<dbReference type="GO" id="GO:0009236">
    <property type="term" value="P:cobalamin biosynthetic process"/>
    <property type="evidence" value="ECO:0007669"/>
    <property type="project" value="UniProtKB-KW"/>
</dbReference>
<evidence type="ECO:0000256" key="12">
    <source>
        <dbReference type="ARBA" id="ARBA00022741"/>
    </source>
</evidence>
<keyword evidence="15" id="KW-0342">GTP-binding</keyword>
<evidence type="ECO:0000313" key="18">
    <source>
        <dbReference type="EMBL" id="HIZ57489.1"/>
    </source>
</evidence>
<evidence type="ECO:0000256" key="2">
    <source>
        <dbReference type="ARBA" id="ARBA00000711"/>
    </source>
</evidence>
<dbReference type="Gene3D" id="3.40.50.300">
    <property type="entry name" value="P-loop containing nucleotide triphosphate hydrolases"/>
    <property type="match status" value="1"/>
</dbReference>
<evidence type="ECO:0000256" key="13">
    <source>
        <dbReference type="ARBA" id="ARBA00022777"/>
    </source>
</evidence>
<reference evidence="18" key="2">
    <citation type="submission" date="2021-04" db="EMBL/GenBank/DDBJ databases">
        <authorList>
            <person name="Gilroy R."/>
        </authorList>
    </citation>
    <scope>NUCLEOTIDE SEQUENCE</scope>
    <source>
        <strain evidence="18">ChiBcec16-3735</strain>
    </source>
</reference>
<keyword evidence="11" id="KW-0808">Transferase</keyword>
<accession>A0A9D2FEZ5</accession>
<evidence type="ECO:0000256" key="6">
    <source>
        <dbReference type="ARBA" id="ARBA00005159"/>
    </source>
</evidence>
<sequence length="175" mass="18400">MFTLVIGGAASGKSEYAESLLLGAPGPRYYLATMEPMEDAECRARIEKHRRQRAGKGFVTIERGVDLAGLALPARGDVLLEDLGNLAANELYSPAGSGPAGALGAVVEGVRHLRAECRGLVVVSNEIFAGGRDYAPGTETYLRLLADAHRALAALADNVCEVACGLPIYYKGAKP</sequence>
<comment type="pathway">
    <text evidence="5">Cofactor biosynthesis; adenosylcobalamin biosynthesis; adenosylcobalamin from cob(II)yrinate a,c-diamide: step 6/7.</text>
</comment>
<dbReference type="InterPro" id="IPR003203">
    <property type="entry name" value="CobU/CobP"/>
</dbReference>
<evidence type="ECO:0000256" key="7">
    <source>
        <dbReference type="ARBA" id="ARBA00007490"/>
    </source>
</evidence>
<evidence type="ECO:0000313" key="19">
    <source>
        <dbReference type="Proteomes" id="UP000824065"/>
    </source>
</evidence>
<evidence type="ECO:0000256" key="16">
    <source>
        <dbReference type="ARBA" id="ARBA00029570"/>
    </source>
</evidence>
<dbReference type="EC" id="2.7.7.62" evidence="9"/>
<comment type="pathway">
    <text evidence="6">Cofactor biosynthesis; adenosylcobalamin biosynthesis; adenosylcobalamin from cob(II)yrinate a,c-diamide: step 5/7.</text>
</comment>
<dbReference type="PANTHER" id="PTHR34848:SF1">
    <property type="entry name" value="BIFUNCTIONAL ADENOSYLCOBALAMIN BIOSYNTHESIS PROTEIN COBU"/>
    <property type="match status" value="1"/>
</dbReference>
<proteinExistence type="inferred from homology"/>
<evidence type="ECO:0000256" key="17">
    <source>
        <dbReference type="ARBA" id="ARBA00030571"/>
    </source>
</evidence>
<name>A0A9D2FEZ5_9FIRM</name>
<evidence type="ECO:0000256" key="8">
    <source>
        <dbReference type="ARBA" id="ARBA00012016"/>
    </source>
</evidence>
<keyword evidence="14" id="KW-0067">ATP-binding</keyword>
<evidence type="ECO:0000256" key="15">
    <source>
        <dbReference type="ARBA" id="ARBA00023134"/>
    </source>
</evidence>
<organism evidence="18 19">
    <name type="scientific">Candidatus Faecalibacterium gallistercoris</name>
    <dbReference type="NCBI Taxonomy" id="2838579"/>
    <lineage>
        <taxon>Bacteria</taxon>
        <taxon>Bacillati</taxon>
        <taxon>Bacillota</taxon>
        <taxon>Clostridia</taxon>
        <taxon>Eubacteriales</taxon>
        <taxon>Oscillospiraceae</taxon>
        <taxon>Faecalibacterium</taxon>
    </lineage>
</organism>
<gene>
    <name evidence="18" type="ORF">H9725_02725</name>
</gene>
<evidence type="ECO:0000256" key="11">
    <source>
        <dbReference type="ARBA" id="ARBA00022679"/>
    </source>
</evidence>
<evidence type="ECO:0000256" key="1">
    <source>
        <dbReference type="ARBA" id="ARBA00000312"/>
    </source>
</evidence>
<comment type="caution">
    <text evidence="18">The sequence shown here is derived from an EMBL/GenBank/DDBJ whole genome shotgun (WGS) entry which is preliminary data.</text>
</comment>
<evidence type="ECO:0000256" key="14">
    <source>
        <dbReference type="ARBA" id="ARBA00022840"/>
    </source>
</evidence>
<reference evidence="18" key="1">
    <citation type="journal article" date="2021" name="PeerJ">
        <title>Extensive microbial diversity within the chicken gut microbiome revealed by metagenomics and culture.</title>
        <authorList>
            <person name="Gilroy R."/>
            <person name="Ravi A."/>
            <person name="Getino M."/>
            <person name="Pursley I."/>
            <person name="Horton D.L."/>
            <person name="Alikhan N.F."/>
            <person name="Baker D."/>
            <person name="Gharbi K."/>
            <person name="Hall N."/>
            <person name="Watson M."/>
            <person name="Adriaenssens E.M."/>
            <person name="Foster-Nyarko E."/>
            <person name="Jarju S."/>
            <person name="Secka A."/>
            <person name="Antonio M."/>
            <person name="Oren A."/>
            <person name="Chaudhuri R.R."/>
            <person name="La Ragione R."/>
            <person name="Hildebrand F."/>
            <person name="Pallen M.J."/>
        </authorList>
    </citation>
    <scope>NUCLEOTIDE SEQUENCE</scope>
    <source>
        <strain evidence="18">ChiBcec16-3735</strain>
    </source>
</reference>
<dbReference type="PANTHER" id="PTHR34848">
    <property type="match status" value="1"/>
</dbReference>
<dbReference type="EC" id="2.7.1.156" evidence="8"/>
<comment type="function">
    <text evidence="4">Catalyzes ATP-dependent phosphorylation of adenosylcobinamide and addition of GMP to adenosylcobinamide phosphate.</text>
</comment>
<dbReference type="Proteomes" id="UP000824065">
    <property type="component" value="Unassembled WGS sequence"/>
</dbReference>
<dbReference type="AlphaFoldDB" id="A0A9D2FEZ5"/>
<dbReference type="InterPro" id="IPR027417">
    <property type="entry name" value="P-loop_NTPase"/>
</dbReference>